<accession>N4WU75</accession>
<dbReference type="InterPro" id="IPR035919">
    <property type="entry name" value="EAL_sf"/>
</dbReference>
<protein>
    <recommendedName>
        <fullName evidence="1">EAL domain-containing protein</fullName>
    </recommendedName>
</protein>
<dbReference type="PATRIC" id="fig|1308866.3.peg.637"/>
<dbReference type="SUPFAM" id="SSF103190">
    <property type="entry name" value="Sensory domain-like"/>
    <property type="match status" value="1"/>
</dbReference>
<reference evidence="2 3" key="1">
    <citation type="submission" date="2013-03" db="EMBL/GenBank/DDBJ databases">
        <title>Draft genome sequence of Gracibacillus halophilus YIM-C55.5, a moderately halophilic and thermophilic organism from the Xiaochaidamu salt lake.</title>
        <authorList>
            <person name="Sugumar T."/>
            <person name="Polireddy D.R."/>
            <person name="Antony A."/>
            <person name="Madhava Y.R."/>
            <person name="Sivakumar N."/>
        </authorList>
    </citation>
    <scope>NUCLEOTIDE SEQUENCE [LARGE SCALE GENOMIC DNA]</scope>
    <source>
        <strain evidence="2 3">YIM-C55.5</strain>
    </source>
</reference>
<dbReference type="OrthoDB" id="1673646at2"/>
<dbReference type="Proteomes" id="UP000012283">
    <property type="component" value="Unassembled WGS sequence"/>
</dbReference>
<dbReference type="EMBL" id="APML01000012">
    <property type="protein sequence ID" value="ENH97915.1"/>
    <property type="molecule type" value="Genomic_DNA"/>
</dbReference>
<dbReference type="PROSITE" id="PS50883">
    <property type="entry name" value="EAL"/>
    <property type="match status" value="1"/>
</dbReference>
<dbReference type="InterPro" id="IPR018842">
    <property type="entry name" value="YkuI_C"/>
</dbReference>
<evidence type="ECO:0000259" key="1">
    <source>
        <dbReference type="PROSITE" id="PS50883"/>
    </source>
</evidence>
<dbReference type="Gene3D" id="3.30.450.20">
    <property type="entry name" value="PAS domain"/>
    <property type="match status" value="1"/>
</dbReference>
<dbReference type="Gene3D" id="3.20.20.450">
    <property type="entry name" value="EAL domain"/>
    <property type="match status" value="1"/>
</dbReference>
<dbReference type="PANTHER" id="PTHR33121:SF82">
    <property type="entry name" value="SIGNAL TRANSDUCTION PROTEIN CONTAINING A EAL DOMAIN"/>
    <property type="match status" value="1"/>
</dbReference>
<dbReference type="STRING" id="1308866.J416_03141"/>
<proteinExistence type="predicted"/>
<organism evidence="2 3">
    <name type="scientific">Gracilibacillus halophilus YIM-C55.5</name>
    <dbReference type="NCBI Taxonomy" id="1308866"/>
    <lineage>
        <taxon>Bacteria</taxon>
        <taxon>Bacillati</taxon>
        <taxon>Bacillota</taxon>
        <taxon>Bacilli</taxon>
        <taxon>Bacillales</taxon>
        <taxon>Bacillaceae</taxon>
        <taxon>Gracilibacillus</taxon>
    </lineage>
</organism>
<sequence>MKIDLKALQQQSTPVAFHSVIYSLSLLARKLGAELLFEGIETNYQFHYAWRKHGRYYQGHFISKPLPHFIEQDIWKDRVKSDIRQFIDVEQSKLTKKYQLAQKLNDQIARLSHENKWESDLNERILFIAEQMEDVCFRMYITDVEGYQQTANVIKANDLWTYDFSAQMKNWSWRPYFIENVIRMKQDQTGILSDLYSDIETGEMIRTFSYPLEKDLFLFLDMSSMFLDQHEYLLW</sequence>
<dbReference type="eggNOG" id="COG2200">
    <property type="taxonomic scope" value="Bacteria"/>
</dbReference>
<dbReference type="AlphaFoldDB" id="N4WU75"/>
<comment type="caution">
    <text evidence="2">The sequence shown here is derived from an EMBL/GenBank/DDBJ whole genome shotgun (WGS) entry which is preliminary data.</text>
</comment>
<dbReference type="InterPro" id="IPR001633">
    <property type="entry name" value="EAL_dom"/>
</dbReference>
<keyword evidence="3" id="KW-1185">Reference proteome</keyword>
<gene>
    <name evidence="2" type="ORF">J416_03141</name>
</gene>
<evidence type="ECO:0000313" key="3">
    <source>
        <dbReference type="Proteomes" id="UP000012283"/>
    </source>
</evidence>
<dbReference type="InterPro" id="IPR029151">
    <property type="entry name" value="Sensor-like_sf"/>
</dbReference>
<feature type="domain" description="EAL" evidence="1">
    <location>
        <begin position="1"/>
        <end position="79"/>
    </location>
</feature>
<evidence type="ECO:0000313" key="2">
    <source>
        <dbReference type="EMBL" id="ENH97915.1"/>
    </source>
</evidence>
<dbReference type="GO" id="GO:0071111">
    <property type="term" value="F:cyclic-guanylate-specific phosphodiesterase activity"/>
    <property type="evidence" value="ECO:0007669"/>
    <property type="project" value="InterPro"/>
</dbReference>
<dbReference type="SUPFAM" id="SSF141868">
    <property type="entry name" value="EAL domain-like"/>
    <property type="match status" value="1"/>
</dbReference>
<dbReference type="InterPro" id="IPR050706">
    <property type="entry name" value="Cyclic-di-GMP_PDE-like"/>
</dbReference>
<name>N4WU75_9BACI</name>
<dbReference type="PANTHER" id="PTHR33121">
    <property type="entry name" value="CYCLIC DI-GMP PHOSPHODIESTERASE PDEF"/>
    <property type="match status" value="1"/>
</dbReference>
<dbReference type="Pfam" id="PF10388">
    <property type="entry name" value="YkuI_C"/>
    <property type="match status" value="1"/>
</dbReference>